<dbReference type="InterPro" id="IPR011059">
    <property type="entry name" value="Metal-dep_hydrolase_composite"/>
</dbReference>
<evidence type="ECO:0000256" key="6">
    <source>
        <dbReference type="ARBA" id="ARBA00022975"/>
    </source>
</evidence>
<dbReference type="NCBIfam" id="TIGR00857">
    <property type="entry name" value="pyrC_multi"/>
    <property type="match status" value="1"/>
</dbReference>
<feature type="domain" description="Dihydroorotase catalytic" evidence="7">
    <location>
        <begin position="37"/>
        <end position="171"/>
    </location>
</feature>
<proteinExistence type="inferred from homology"/>
<accession>A0A9D1HDR6</accession>
<sequence length="397" mass="45044">MEKKFKTVLKVGNIDARERERFASRDIDFSFFESFYILPGFTDVHVHLREPGFLYKETVKTGTLAAAAGGFTDIFSMPNLSPCPDSYDNIKPQLEAIEKDAKVRVYPYGAITKDEKGEKLSDIEELAPYVIAFTDDGRGVAGDDIMEEAMVRAKALDKMIVAHCEDERYPKESSESEWKQLERDMKLVRKTGCSYHACHISTEESVEIIRKAKAEGLDVTCETAPHYLVITAEETEDDGRFKMNPPIKHRADQEALIDGVKDGTIDMIATDHAPHSEAEKSGGFKNSAYGIVGLETAFPVLYTKLVRENILSLEDLIQLLYTNPRKRFDMPALDMEEILRSENPDFAIWDLDDEYEIDSRHFLSKGRSTPFDGWKVKGKCMMTVLEGKPIWRRDKNG</sequence>
<dbReference type="GO" id="GO:0046872">
    <property type="term" value="F:metal ion binding"/>
    <property type="evidence" value="ECO:0007669"/>
    <property type="project" value="UniProtKB-KW"/>
</dbReference>
<comment type="function">
    <text evidence="2">Catalyzes the reversible cyclization of carbamoyl aspartate to dihydroorotate.</text>
</comment>
<dbReference type="InterPro" id="IPR024403">
    <property type="entry name" value="DHOase_cat"/>
</dbReference>
<dbReference type="GO" id="GO:0006145">
    <property type="term" value="P:purine nucleobase catabolic process"/>
    <property type="evidence" value="ECO:0007669"/>
    <property type="project" value="TreeGrafter"/>
</dbReference>
<dbReference type="Proteomes" id="UP000824159">
    <property type="component" value="Unassembled WGS sequence"/>
</dbReference>
<organism evidence="8 9">
    <name type="scientific">Candidatus Allocopromorpha excrementavium</name>
    <dbReference type="NCBI Taxonomy" id="2840741"/>
    <lineage>
        <taxon>Bacteria</taxon>
        <taxon>Bacillati</taxon>
        <taxon>Bacillota</taxon>
        <taxon>Clostridia</taxon>
        <taxon>Eubacteriales</taxon>
        <taxon>Eubacteriaceae</taxon>
        <taxon>Eubacteriaceae incertae sedis</taxon>
        <taxon>Candidatus Allocopromorpha</taxon>
    </lineage>
</organism>
<dbReference type="InterPro" id="IPR004722">
    <property type="entry name" value="DHOase"/>
</dbReference>
<evidence type="ECO:0000256" key="1">
    <source>
        <dbReference type="ARBA" id="ARBA00001947"/>
    </source>
</evidence>
<dbReference type="AlphaFoldDB" id="A0A9D1HDR6"/>
<dbReference type="Gene3D" id="2.30.40.10">
    <property type="entry name" value="Urease, subunit C, domain 1"/>
    <property type="match status" value="1"/>
</dbReference>
<dbReference type="GO" id="GO:0004038">
    <property type="term" value="F:allantoinase activity"/>
    <property type="evidence" value="ECO:0007669"/>
    <property type="project" value="TreeGrafter"/>
</dbReference>
<evidence type="ECO:0000259" key="7">
    <source>
        <dbReference type="Pfam" id="PF12890"/>
    </source>
</evidence>
<dbReference type="PANTHER" id="PTHR43668:SF2">
    <property type="entry name" value="ALLANTOINASE"/>
    <property type="match status" value="1"/>
</dbReference>
<dbReference type="SUPFAM" id="SSF51556">
    <property type="entry name" value="Metallo-dependent hydrolases"/>
    <property type="match status" value="1"/>
</dbReference>
<keyword evidence="5" id="KW-0378">Hydrolase</keyword>
<dbReference type="CDD" id="cd01317">
    <property type="entry name" value="DHOase_IIa"/>
    <property type="match status" value="1"/>
</dbReference>
<dbReference type="InterPro" id="IPR002195">
    <property type="entry name" value="Dihydroorotase_CS"/>
</dbReference>
<dbReference type="PROSITE" id="PS00483">
    <property type="entry name" value="DIHYDROOROTASE_2"/>
    <property type="match status" value="1"/>
</dbReference>
<dbReference type="GO" id="GO:0005737">
    <property type="term" value="C:cytoplasm"/>
    <property type="evidence" value="ECO:0007669"/>
    <property type="project" value="TreeGrafter"/>
</dbReference>
<name>A0A9D1HDR6_9FIRM</name>
<evidence type="ECO:0000256" key="5">
    <source>
        <dbReference type="ARBA" id="ARBA00022801"/>
    </source>
</evidence>
<keyword evidence="6" id="KW-0665">Pyrimidine biosynthesis</keyword>
<dbReference type="Gene3D" id="3.20.20.140">
    <property type="entry name" value="Metal-dependent hydrolases"/>
    <property type="match status" value="1"/>
</dbReference>
<evidence type="ECO:0000256" key="3">
    <source>
        <dbReference type="ARBA" id="ARBA00010286"/>
    </source>
</evidence>
<reference evidence="8" key="2">
    <citation type="journal article" date="2021" name="PeerJ">
        <title>Extensive microbial diversity within the chicken gut microbiome revealed by metagenomics and culture.</title>
        <authorList>
            <person name="Gilroy R."/>
            <person name="Ravi A."/>
            <person name="Getino M."/>
            <person name="Pursley I."/>
            <person name="Horton D.L."/>
            <person name="Alikhan N.F."/>
            <person name="Baker D."/>
            <person name="Gharbi K."/>
            <person name="Hall N."/>
            <person name="Watson M."/>
            <person name="Adriaenssens E.M."/>
            <person name="Foster-Nyarko E."/>
            <person name="Jarju S."/>
            <person name="Secka A."/>
            <person name="Antonio M."/>
            <person name="Oren A."/>
            <person name="Chaudhuri R.R."/>
            <person name="La Ragione R."/>
            <person name="Hildebrand F."/>
            <person name="Pallen M.J."/>
        </authorList>
    </citation>
    <scope>NUCLEOTIDE SEQUENCE</scope>
    <source>
        <strain evidence="8">CHK176-22527</strain>
    </source>
</reference>
<evidence type="ECO:0000256" key="2">
    <source>
        <dbReference type="ARBA" id="ARBA00002368"/>
    </source>
</evidence>
<evidence type="ECO:0000313" key="9">
    <source>
        <dbReference type="Proteomes" id="UP000824159"/>
    </source>
</evidence>
<dbReference type="PROSITE" id="PS00482">
    <property type="entry name" value="DIHYDROOROTASE_1"/>
    <property type="match status" value="1"/>
</dbReference>
<dbReference type="InterPro" id="IPR050138">
    <property type="entry name" value="DHOase/Allantoinase_Hydrolase"/>
</dbReference>
<dbReference type="Pfam" id="PF12890">
    <property type="entry name" value="DHOase"/>
    <property type="match status" value="1"/>
</dbReference>
<evidence type="ECO:0000313" key="8">
    <source>
        <dbReference type="EMBL" id="HIT99495.1"/>
    </source>
</evidence>
<dbReference type="SUPFAM" id="SSF51338">
    <property type="entry name" value="Composite domain of metallo-dependent hydrolases"/>
    <property type="match status" value="1"/>
</dbReference>
<comment type="cofactor">
    <cofactor evidence="1">
        <name>Zn(2+)</name>
        <dbReference type="ChEBI" id="CHEBI:29105"/>
    </cofactor>
</comment>
<protein>
    <submittedName>
        <fullName evidence="8">Dihydroorotase</fullName>
    </submittedName>
</protein>
<dbReference type="InterPro" id="IPR032466">
    <property type="entry name" value="Metal_Hydrolase"/>
</dbReference>
<comment type="caution">
    <text evidence="8">The sequence shown here is derived from an EMBL/GenBank/DDBJ whole genome shotgun (WGS) entry which is preliminary data.</text>
</comment>
<comment type="similarity">
    <text evidence="3">Belongs to the metallo-dependent hydrolases superfamily. DHOase family. Class I DHOase subfamily.</text>
</comment>
<dbReference type="GO" id="GO:0006221">
    <property type="term" value="P:pyrimidine nucleotide biosynthetic process"/>
    <property type="evidence" value="ECO:0007669"/>
    <property type="project" value="UniProtKB-KW"/>
</dbReference>
<keyword evidence="4" id="KW-0479">Metal-binding</keyword>
<gene>
    <name evidence="8" type="ORF">IAD12_04500</name>
</gene>
<evidence type="ECO:0000256" key="4">
    <source>
        <dbReference type="ARBA" id="ARBA00022723"/>
    </source>
</evidence>
<dbReference type="PANTHER" id="PTHR43668">
    <property type="entry name" value="ALLANTOINASE"/>
    <property type="match status" value="1"/>
</dbReference>
<dbReference type="EMBL" id="DVLX01000051">
    <property type="protein sequence ID" value="HIT99495.1"/>
    <property type="molecule type" value="Genomic_DNA"/>
</dbReference>
<reference evidence="8" key="1">
    <citation type="submission" date="2020-10" db="EMBL/GenBank/DDBJ databases">
        <authorList>
            <person name="Gilroy R."/>
        </authorList>
    </citation>
    <scope>NUCLEOTIDE SEQUENCE</scope>
    <source>
        <strain evidence="8">CHK176-22527</strain>
    </source>
</reference>
<dbReference type="GO" id="GO:0004151">
    <property type="term" value="F:dihydroorotase activity"/>
    <property type="evidence" value="ECO:0007669"/>
    <property type="project" value="InterPro"/>
</dbReference>